<dbReference type="PANTHER" id="PTHR48475:SF1">
    <property type="entry name" value="RNASE H TYPE-1 DOMAIN-CONTAINING PROTEIN"/>
    <property type="match status" value="1"/>
</dbReference>
<dbReference type="PROSITE" id="PS50879">
    <property type="entry name" value="RNASE_H_1"/>
    <property type="match status" value="1"/>
</dbReference>
<evidence type="ECO:0000313" key="2">
    <source>
        <dbReference type="EMBL" id="HHS62482.1"/>
    </source>
</evidence>
<dbReference type="EMBL" id="DTHJ01000056">
    <property type="protein sequence ID" value="HHS62482.1"/>
    <property type="molecule type" value="Genomic_DNA"/>
</dbReference>
<evidence type="ECO:0000259" key="1">
    <source>
        <dbReference type="PROSITE" id="PS50879"/>
    </source>
</evidence>
<dbReference type="GO" id="GO:0003676">
    <property type="term" value="F:nucleic acid binding"/>
    <property type="evidence" value="ECO:0007669"/>
    <property type="project" value="InterPro"/>
</dbReference>
<comment type="caution">
    <text evidence="2">The sequence shown here is derived from an EMBL/GenBank/DDBJ whole genome shotgun (WGS) entry which is preliminary data.</text>
</comment>
<sequence length="152" mass="17380">MVEYLFMVPDGVIAYIDGSSRGNPGPSGIGIVIFNKHNQEEPIAQISRYIGITTNNVAEYEALIYALKWLSDNQFLNAEIYMDSELVYKQIMGDYRIKIPHIKNLAARARSLLNKFEKIELKLIPRVNNRLANQLAQKIAKTIKKKKITQEK</sequence>
<feature type="domain" description="RNase H type-1" evidence="1">
    <location>
        <begin position="8"/>
        <end position="145"/>
    </location>
</feature>
<dbReference type="GO" id="GO:0004523">
    <property type="term" value="F:RNA-DNA hybrid ribonuclease activity"/>
    <property type="evidence" value="ECO:0007669"/>
    <property type="project" value="InterPro"/>
</dbReference>
<protein>
    <submittedName>
        <fullName evidence="2">Ribonuclease HI family protein</fullName>
    </submittedName>
</protein>
<dbReference type="SUPFAM" id="SSF53098">
    <property type="entry name" value="Ribonuclease H-like"/>
    <property type="match status" value="1"/>
</dbReference>
<dbReference type="CDD" id="cd09279">
    <property type="entry name" value="RNase_HI_like"/>
    <property type="match status" value="1"/>
</dbReference>
<reference evidence="2" key="1">
    <citation type="journal article" date="2020" name="mSystems">
        <title>Genome- and Community-Level Interaction Insights into Carbon Utilization and Element Cycling Functions of Hydrothermarchaeota in Hydrothermal Sediment.</title>
        <authorList>
            <person name="Zhou Z."/>
            <person name="Liu Y."/>
            <person name="Xu W."/>
            <person name="Pan J."/>
            <person name="Luo Z.H."/>
            <person name="Li M."/>
        </authorList>
    </citation>
    <scope>NUCLEOTIDE SEQUENCE [LARGE SCALE GENOMIC DNA]</scope>
    <source>
        <strain evidence="2">SpSt-783</strain>
    </source>
</reference>
<dbReference type="AlphaFoldDB" id="A0A7C6EHP2"/>
<accession>A0A7C6EHP2</accession>
<gene>
    <name evidence="2" type="ORF">ENV70_02545</name>
</gene>
<dbReference type="InterPro" id="IPR036397">
    <property type="entry name" value="RNaseH_sf"/>
</dbReference>
<dbReference type="InterPro" id="IPR002156">
    <property type="entry name" value="RNaseH_domain"/>
</dbReference>
<name>A0A7C6EHP2_UNCW3</name>
<dbReference type="Gene3D" id="3.30.420.10">
    <property type="entry name" value="Ribonuclease H-like superfamily/Ribonuclease H"/>
    <property type="match status" value="1"/>
</dbReference>
<dbReference type="Pfam" id="PF13456">
    <property type="entry name" value="RVT_3"/>
    <property type="match status" value="1"/>
</dbReference>
<dbReference type="PANTHER" id="PTHR48475">
    <property type="entry name" value="RIBONUCLEASE H"/>
    <property type="match status" value="1"/>
</dbReference>
<dbReference type="InterPro" id="IPR012337">
    <property type="entry name" value="RNaseH-like_sf"/>
</dbReference>
<organism evidence="2">
    <name type="scientific">candidate division WOR-3 bacterium</name>
    <dbReference type="NCBI Taxonomy" id="2052148"/>
    <lineage>
        <taxon>Bacteria</taxon>
        <taxon>Bacteria division WOR-3</taxon>
    </lineage>
</organism>
<proteinExistence type="predicted"/>